<sequence length="173" mass="19841">MPADDLSLRCAVTDLYTHHHGWLQGWLRQRLGNGFDAADLAQDTFVRVLKARNAQDIREPRPYLSRIARGLLIDLFRRRSLEQAYLEALARVPEGEHPSPEEQSVLFQALMEIDRLLDGLGPKVKQAFLLSQCDGLTYEQIAERLQISVRSVSNYMAKAMEHCCLMQMRMQLS</sequence>
<dbReference type="EMBL" id="FNTJ01000001">
    <property type="protein sequence ID" value="SEC17436.1"/>
    <property type="molecule type" value="Genomic_DNA"/>
</dbReference>
<evidence type="ECO:0000256" key="3">
    <source>
        <dbReference type="ARBA" id="ARBA00023082"/>
    </source>
</evidence>
<dbReference type="GO" id="GO:0003677">
    <property type="term" value="F:DNA binding"/>
    <property type="evidence" value="ECO:0007669"/>
    <property type="project" value="InterPro"/>
</dbReference>
<dbReference type="Gene3D" id="1.10.10.10">
    <property type="entry name" value="Winged helix-like DNA-binding domain superfamily/Winged helix DNA-binding domain"/>
    <property type="match status" value="1"/>
</dbReference>
<dbReference type="InterPro" id="IPR013249">
    <property type="entry name" value="RNA_pol_sigma70_r4_t2"/>
</dbReference>
<dbReference type="Pfam" id="PF08281">
    <property type="entry name" value="Sigma70_r4_2"/>
    <property type="match status" value="1"/>
</dbReference>
<evidence type="ECO:0000259" key="6">
    <source>
        <dbReference type="Pfam" id="PF08281"/>
    </source>
</evidence>
<accession>A0A1H4QCQ6</accession>
<dbReference type="InterPro" id="IPR039425">
    <property type="entry name" value="RNA_pol_sigma-70-like"/>
</dbReference>
<dbReference type="Gene3D" id="1.10.1740.10">
    <property type="match status" value="1"/>
</dbReference>
<dbReference type="FunFam" id="1.10.1740.10:FF:000009">
    <property type="entry name" value="RNA polymerase sigma factor"/>
    <property type="match status" value="1"/>
</dbReference>
<reference evidence="8" key="1">
    <citation type="submission" date="2016-10" db="EMBL/GenBank/DDBJ databases">
        <authorList>
            <person name="Varghese N."/>
            <person name="Submissions S."/>
        </authorList>
    </citation>
    <scope>NUCLEOTIDE SEQUENCE [LARGE SCALE GENOMIC DNA]</scope>
    <source>
        <strain evidence="8">DSM 9751</strain>
    </source>
</reference>
<dbReference type="NCBIfam" id="NF009180">
    <property type="entry name" value="PRK12528.1"/>
    <property type="match status" value="1"/>
</dbReference>
<protein>
    <submittedName>
        <fullName evidence="7">RNA polymerase sigma-70 factor, ECF subfamily</fullName>
    </submittedName>
</protein>
<dbReference type="Pfam" id="PF04542">
    <property type="entry name" value="Sigma70_r2"/>
    <property type="match status" value="1"/>
</dbReference>
<dbReference type="FunFam" id="1.10.10.10:FF:000427">
    <property type="entry name" value="RNA polymerase sigma factor"/>
    <property type="match status" value="1"/>
</dbReference>
<dbReference type="NCBIfam" id="TIGR02937">
    <property type="entry name" value="sigma70-ECF"/>
    <property type="match status" value="1"/>
</dbReference>
<dbReference type="NCBIfam" id="NF007232">
    <property type="entry name" value="PRK09651.1"/>
    <property type="match status" value="1"/>
</dbReference>
<dbReference type="SUPFAM" id="SSF88946">
    <property type="entry name" value="Sigma2 domain of RNA polymerase sigma factors"/>
    <property type="match status" value="1"/>
</dbReference>
<dbReference type="AlphaFoldDB" id="A0A1H4QCQ6"/>
<dbReference type="PANTHER" id="PTHR43133">
    <property type="entry name" value="RNA POLYMERASE ECF-TYPE SIGMA FACTO"/>
    <property type="match status" value="1"/>
</dbReference>
<dbReference type="InterPro" id="IPR036388">
    <property type="entry name" value="WH-like_DNA-bd_sf"/>
</dbReference>
<dbReference type="InterPro" id="IPR013324">
    <property type="entry name" value="RNA_pol_sigma_r3/r4-like"/>
</dbReference>
<evidence type="ECO:0000313" key="8">
    <source>
        <dbReference type="Proteomes" id="UP000198982"/>
    </source>
</evidence>
<dbReference type="InterPro" id="IPR014284">
    <property type="entry name" value="RNA_pol_sigma-70_dom"/>
</dbReference>
<evidence type="ECO:0000259" key="5">
    <source>
        <dbReference type="Pfam" id="PF04542"/>
    </source>
</evidence>
<dbReference type="InterPro" id="IPR013325">
    <property type="entry name" value="RNA_pol_sigma_r2"/>
</dbReference>
<evidence type="ECO:0000256" key="2">
    <source>
        <dbReference type="ARBA" id="ARBA00023015"/>
    </source>
</evidence>
<organism evidence="7 8">
    <name type="scientific">Pseudomonas saponiphila</name>
    <dbReference type="NCBI Taxonomy" id="556534"/>
    <lineage>
        <taxon>Bacteria</taxon>
        <taxon>Pseudomonadati</taxon>
        <taxon>Pseudomonadota</taxon>
        <taxon>Gammaproteobacteria</taxon>
        <taxon>Pseudomonadales</taxon>
        <taxon>Pseudomonadaceae</taxon>
        <taxon>Pseudomonas</taxon>
    </lineage>
</organism>
<keyword evidence="2" id="KW-0805">Transcription regulation</keyword>
<dbReference type="PANTHER" id="PTHR43133:SF63">
    <property type="entry name" value="RNA POLYMERASE SIGMA FACTOR FECI-RELATED"/>
    <property type="match status" value="1"/>
</dbReference>
<dbReference type="RefSeq" id="WP_060838618.1">
    <property type="nucleotide sequence ID" value="NZ_FNTJ01000001.1"/>
</dbReference>
<evidence type="ECO:0000256" key="1">
    <source>
        <dbReference type="ARBA" id="ARBA00010641"/>
    </source>
</evidence>
<name>A0A1H4QCQ6_9PSED</name>
<proteinExistence type="inferred from homology"/>
<dbReference type="GO" id="GO:0006352">
    <property type="term" value="P:DNA-templated transcription initiation"/>
    <property type="evidence" value="ECO:0007669"/>
    <property type="project" value="InterPro"/>
</dbReference>
<gene>
    <name evidence="7" type="ORF">SAMN05216178_3718</name>
</gene>
<feature type="domain" description="RNA polymerase sigma factor 70 region 4 type 2" evidence="6">
    <location>
        <begin position="111"/>
        <end position="163"/>
    </location>
</feature>
<dbReference type="InterPro" id="IPR007627">
    <property type="entry name" value="RNA_pol_sigma70_r2"/>
</dbReference>
<feature type="domain" description="RNA polymerase sigma-70 region 2" evidence="5">
    <location>
        <begin position="15"/>
        <end position="80"/>
    </location>
</feature>
<dbReference type="Proteomes" id="UP000198982">
    <property type="component" value="Unassembled WGS sequence"/>
</dbReference>
<keyword evidence="4" id="KW-0804">Transcription</keyword>
<keyword evidence="3" id="KW-0731">Sigma factor</keyword>
<dbReference type="SUPFAM" id="SSF88659">
    <property type="entry name" value="Sigma3 and sigma4 domains of RNA polymerase sigma factors"/>
    <property type="match status" value="1"/>
</dbReference>
<evidence type="ECO:0000256" key="4">
    <source>
        <dbReference type="ARBA" id="ARBA00023163"/>
    </source>
</evidence>
<dbReference type="GO" id="GO:0016987">
    <property type="term" value="F:sigma factor activity"/>
    <property type="evidence" value="ECO:0007669"/>
    <property type="project" value="UniProtKB-KW"/>
</dbReference>
<comment type="similarity">
    <text evidence="1">Belongs to the sigma-70 factor family. ECF subfamily.</text>
</comment>
<evidence type="ECO:0000313" key="7">
    <source>
        <dbReference type="EMBL" id="SEC17436.1"/>
    </source>
</evidence>
<keyword evidence="8" id="KW-1185">Reference proteome</keyword>